<sequence>MKRSRVCNRCKSLHIKCDLSQPTCGQCSQGSHVCERQSKYVFTDEMNLAVAEVDSSPLNPEFVFRQNQPWPTAYTEIRFLPSRSLVDDDDNELIKSNLDNISDRSCNLWSPQPLESFEASSAYSDTDLEDQSSDRTELGRTVLGRDAALVRTGAAGQLFTCRRATPQGLSFNQAISEYDVPLEGHWKGDAHWLWPLETDDEAILIHHFATELSEWFDFCDRNRHFATTVLQAASVSPALLFAILAVSAKHFSLIHGFDSYAADRYLRKCLDILLPSLANNSIELDDKLLATTIIIRLFDEMTARTDDSHSYSHVLDAQVFARAPVSALSPSSMRSAAFIVHLRQDIFVAFMTSTTVPPLPEDCDIDRSLDVADDWVWTLRMIIHTADVVNYCNGDEPKTVANWEALMTYTEKWRELQPISFMPLFYLPEDSTNLDRMFPTIRLLNDCHIAGHQYYNICQLLLSVYNPRIPRIGLSSRAAAHKVEINTQQRVKIICGIALSNRHVKPAMVNAGMVVAMCGDRFTTRKEQENLYEILIEVEAQRGLSLLKSQRRLKQVWGWD</sequence>
<protein>
    <submittedName>
        <fullName evidence="1">Uncharacterized protein</fullName>
    </submittedName>
</protein>
<keyword evidence="2" id="KW-1185">Reference proteome</keyword>
<gene>
    <name evidence="1" type="ORF">V1517DRAFT_334672</name>
</gene>
<evidence type="ECO:0000313" key="1">
    <source>
        <dbReference type="EMBL" id="KAK9318765.1"/>
    </source>
</evidence>
<dbReference type="Proteomes" id="UP001489719">
    <property type="component" value="Unassembled WGS sequence"/>
</dbReference>
<comment type="caution">
    <text evidence="1">The sequence shown here is derived from an EMBL/GenBank/DDBJ whole genome shotgun (WGS) entry which is preliminary data.</text>
</comment>
<evidence type="ECO:0000313" key="2">
    <source>
        <dbReference type="Proteomes" id="UP001489719"/>
    </source>
</evidence>
<accession>A0ACC3TDL5</accession>
<reference evidence="2" key="1">
    <citation type="journal article" date="2024" name="Front. Bioeng. Biotechnol.">
        <title>Genome-scale model development and genomic sequencing of the oleaginous clade Lipomyces.</title>
        <authorList>
            <person name="Czajka J.J."/>
            <person name="Han Y."/>
            <person name="Kim J."/>
            <person name="Mondo S.J."/>
            <person name="Hofstad B.A."/>
            <person name="Robles A."/>
            <person name="Haridas S."/>
            <person name="Riley R."/>
            <person name="LaButti K."/>
            <person name="Pangilinan J."/>
            <person name="Andreopoulos W."/>
            <person name="Lipzen A."/>
            <person name="Yan J."/>
            <person name="Wang M."/>
            <person name="Ng V."/>
            <person name="Grigoriev I.V."/>
            <person name="Spatafora J.W."/>
            <person name="Magnuson J.K."/>
            <person name="Baker S.E."/>
            <person name="Pomraning K.R."/>
        </authorList>
    </citation>
    <scope>NUCLEOTIDE SEQUENCE [LARGE SCALE GENOMIC DNA]</scope>
    <source>
        <strain evidence="2">CBS 10300</strain>
    </source>
</reference>
<dbReference type="EMBL" id="MU970325">
    <property type="protein sequence ID" value="KAK9318765.1"/>
    <property type="molecule type" value="Genomic_DNA"/>
</dbReference>
<proteinExistence type="predicted"/>
<organism evidence="1 2">
    <name type="scientific">Lipomyces orientalis</name>
    <dbReference type="NCBI Taxonomy" id="1233043"/>
    <lineage>
        <taxon>Eukaryota</taxon>
        <taxon>Fungi</taxon>
        <taxon>Dikarya</taxon>
        <taxon>Ascomycota</taxon>
        <taxon>Saccharomycotina</taxon>
        <taxon>Lipomycetes</taxon>
        <taxon>Lipomycetales</taxon>
        <taxon>Lipomycetaceae</taxon>
        <taxon>Lipomyces</taxon>
    </lineage>
</organism>
<name>A0ACC3TDL5_9ASCO</name>